<evidence type="ECO:0000256" key="1">
    <source>
        <dbReference type="SAM" id="Phobius"/>
    </source>
</evidence>
<sequence>PYIYWCLASIAVTDALIAATLCVLLNKYSSAVKRTRNILRMLIVYGISTGALTCLCAILALITYAAFPKTLAFEGLMFLLQNLYLNAVLATLNAREQLRKRYNCCNTIELTPSTPVQVPNKETTVRNQ</sequence>
<keyword evidence="4" id="KW-1185">Reference proteome</keyword>
<dbReference type="AlphaFoldDB" id="A0A2R6NRU3"/>
<evidence type="ECO:0000313" key="3">
    <source>
        <dbReference type="EMBL" id="PSR75415.1"/>
    </source>
</evidence>
<dbReference type="PANTHER" id="PTHR40465">
    <property type="entry name" value="CHROMOSOME 1, WHOLE GENOME SHOTGUN SEQUENCE"/>
    <property type="match status" value="1"/>
</dbReference>
<feature type="transmembrane region" description="Helical" evidence="1">
    <location>
        <begin position="6"/>
        <end position="26"/>
    </location>
</feature>
<feature type="transmembrane region" description="Helical" evidence="1">
    <location>
        <begin position="71"/>
        <end position="92"/>
    </location>
</feature>
<feature type="transmembrane region" description="Helical" evidence="1">
    <location>
        <begin position="38"/>
        <end position="65"/>
    </location>
</feature>
<protein>
    <recommendedName>
        <fullName evidence="2">DUF6534 domain-containing protein</fullName>
    </recommendedName>
</protein>
<dbReference type="EMBL" id="MLYV02000903">
    <property type="protein sequence ID" value="PSR75415.1"/>
    <property type="molecule type" value="Genomic_DNA"/>
</dbReference>
<comment type="caution">
    <text evidence="3">The sequence shown here is derived from an EMBL/GenBank/DDBJ whole genome shotgun (WGS) entry which is preliminary data.</text>
</comment>
<feature type="domain" description="DUF6534" evidence="2">
    <location>
        <begin position="11"/>
        <end position="96"/>
    </location>
</feature>
<dbReference type="Proteomes" id="UP000186601">
    <property type="component" value="Unassembled WGS sequence"/>
</dbReference>
<reference evidence="3 4" key="1">
    <citation type="submission" date="2018-02" db="EMBL/GenBank/DDBJ databases">
        <title>Genome sequence of the basidiomycete white-rot fungus Phlebia centrifuga.</title>
        <authorList>
            <person name="Granchi Z."/>
            <person name="Peng M."/>
            <person name="de Vries R.P."/>
            <person name="Hilden K."/>
            <person name="Makela M.R."/>
            <person name="Grigoriev I."/>
            <person name="Riley R."/>
        </authorList>
    </citation>
    <scope>NUCLEOTIDE SEQUENCE [LARGE SCALE GENOMIC DNA]</scope>
    <source>
        <strain evidence="3 4">FBCC195</strain>
    </source>
</reference>
<organism evidence="3 4">
    <name type="scientific">Hermanssonia centrifuga</name>
    <dbReference type="NCBI Taxonomy" id="98765"/>
    <lineage>
        <taxon>Eukaryota</taxon>
        <taxon>Fungi</taxon>
        <taxon>Dikarya</taxon>
        <taxon>Basidiomycota</taxon>
        <taxon>Agaricomycotina</taxon>
        <taxon>Agaricomycetes</taxon>
        <taxon>Polyporales</taxon>
        <taxon>Meruliaceae</taxon>
        <taxon>Hermanssonia</taxon>
    </lineage>
</organism>
<gene>
    <name evidence="3" type="ORF">PHLCEN_2v9130</name>
</gene>
<evidence type="ECO:0000259" key="2">
    <source>
        <dbReference type="Pfam" id="PF20152"/>
    </source>
</evidence>
<keyword evidence="1" id="KW-0472">Membrane</keyword>
<proteinExistence type="predicted"/>
<keyword evidence="1" id="KW-0812">Transmembrane</keyword>
<evidence type="ECO:0000313" key="4">
    <source>
        <dbReference type="Proteomes" id="UP000186601"/>
    </source>
</evidence>
<keyword evidence="1" id="KW-1133">Transmembrane helix</keyword>
<dbReference type="InterPro" id="IPR045339">
    <property type="entry name" value="DUF6534"/>
</dbReference>
<dbReference type="OrthoDB" id="2745105at2759"/>
<feature type="non-terminal residue" evidence="3">
    <location>
        <position position="1"/>
    </location>
</feature>
<dbReference type="Pfam" id="PF20152">
    <property type="entry name" value="DUF6534"/>
    <property type="match status" value="1"/>
</dbReference>
<name>A0A2R6NRU3_9APHY</name>
<feature type="non-terminal residue" evidence="3">
    <location>
        <position position="128"/>
    </location>
</feature>
<accession>A0A2R6NRU3</accession>
<dbReference type="STRING" id="98765.A0A2R6NRU3"/>
<dbReference type="PANTHER" id="PTHR40465:SF1">
    <property type="entry name" value="DUF6534 DOMAIN-CONTAINING PROTEIN"/>
    <property type="match status" value="1"/>
</dbReference>